<evidence type="ECO:0000313" key="7">
    <source>
        <dbReference type="Proteomes" id="UP000238350"/>
    </source>
</evidence>
<protein>
    <submittedName>
        <fullName evidence="6">DNA excision repair protein ERCC-8</fullName>
    </submittedName>
</protein>
<dbReference type="InterPro" id="IPR015943">
    <property type="entry name" value="WD40/YVTN_repeat-like_dom_sf"/>
</dbReference>
<dbReference type="SUPFAM" id="SSF50978">
    <property type="entry name" value="WD40 repeat-like"/>
    <property type="match status" value="1"/>
</dbReference>
<evidence type="ECO:0000313" key="6">
    <source>
        <dbReference type="EMBL" id="PRT57033.1"/>
    </source>
</evidence>
<feature type="repeat" description="WD" evidence="5">
    <location>
        <begin position="223"/>
        <end position="257"/>
    </location>
</feature>
<dbReference type="Gene3D" id="2.130.10.10">
    <property type="entry name" value="YVTN repeat-like/Quinoprotein amine dehydrogenase"/>
    <property type="match status" value="1"/>
</dbReference>
<evidence type="ECO:0000256" key="3">
    <source>
        <dbReference type="ARBA" id="ARBA00022763"/>
    </source>
</evidence>
<dbReference type="RefSeq" id="XP_024666978.1">
    <property type="nucleotide sequence ID" value="XM_024811210.1"/>
</dbReference>
<keyword evidence="1 5" id="KW-0853">WD repeat</keyword>
<dbReference type="GO" id="GO:0031464">
    <property type="term" value="C:Cul4A-RING E3 ubiquitin ligase complex"/>
    <property type="evidence" value="ECO:0007669"/>
    <property type="project" value="TreeGrafter"/>
</dbReference>
<dbReference type="PRINTS" id="PR00320">
    <property type="entry name" value="GPROTEINBRPT"/>
</dbReference>
<dbReference type="PROSITE" id="PS50294">
    <property type="entry name" value="WD_REPEATS_REGION"/>
    <property type="match status" value="4"/>
</dbReference>
<reference evidence="6 7" key="1">
    <citation type="submission" date="2017-04" db="EMBL/GenBank/DDBJ databases">
        <title>Genome sequencing of [Candida] sorbophila.</title>
        <authorList>
            <person name="Ahn J.O."/>
        </authorList>
    </citation>
    <scope>NUCLEOTIDE SEQUENCE [LARGE SCALE GENOMIC DNA]</scope>
    <source>
        <strain evidence="6 7">DS02</strain>
    </source>
</reference>
<dbReference type="InterPro" id="IPR019775">
    <property type="entry name" value="WD40_repeat_CS"/>
</dbReference>
<accession>A0A2T0FPW2</accession>
<dbReference type="AlphaFoldDB" id="A0A2T0FPW2"/>
<evidence type="ECO:0000256" key="2">
    <source>
        <dbReference type="ARBA" id="ARBA00022737"/>
    </source>
</evidence>
<evidence type="ECO:0000256" key="5">
    <source>
        <dbReference type="PROSITE-ProRule" id="PRU00221"/>
    </source>
</evidence>
<proteinExistence type="predicted"/>
<gene>
    <name evidence="6" type="ORF">B9G98_04653</name>
</gene>
<dbReference type="PROSITE" id="PS00678">
    <property type="entry name" value="WD_REPEATS_1"/>
    <property type="match status" value="1"/>
</dbReference>
<keyword evidence="3" id="KW-0227">DNA damage</keyword>
<dbReference type="InterPro" id="IPR001680">
    <property type="entry name" value="WD40_rpt"/>
</dbReference>
<dbReference type="Pfam" id="PF00400">
    <property type="entry name" value="WD40"/>
    <property type="match status" value="4"/>
</dbReference>
<dbReference type="GO" id="GO:0043161">
    <property type="term" value="P:proteasome-mediated ubiquitin-dependent protein catabolic process"/>
    <property type="evidence" value="ECO:0007669"/>
    <property type="project" value="TreeGrafter"/>
</dbReference>
<dbReference type="PROSITE" id="PS50082">
    <property type="entry name" value="WD_REPEATS_2"/>
    <property type="match status" value="4"/>
</dbReference>
<evidence type="ECO:0000256" key="4">
    <source>
        <dbReference type="ARBA" id="ARBA00023204"/>
    </source>
</evidence>
<feature type="repeat" description="WD" evidence="5">
    <location>
        <begin position="162"/>
        <end position="204"/>
    </location>
</feature>
<dbReference type="GeneID" id="36518401"/>
<dbReference type="PANTHER" id="PTHR46202">
    <property type="entry name" value="DNA EXCISION REPAIR PROTEIN ERCC-8"/>
    <property type="match status" value="1"/>
</dbReference>
<dbReference type="STRING" id="45607.A0A2T0FPW2"/>
<sequence>MDRKSILKQFHEDLTPKNISQEHVGFINSLDLDPAESRYLLCGAADSSVSIWDTWVFGSSRSLNQKIQPILHTQRHDAHKYGVSKASWWPMDTGMFVTASFDSTVKLWDTNSGESVYSFDMEHRVYNIDINPLNTNGLVAVGMDHPYCRLLDLRIATSAHTLKGHSGRIISTKWNPMNEYILASAGSDGTVRIWDIRQAASCVSSMDMMRTDQDLDLTPIDYRRAHRSSVNGLCWFPTGTRLISLGNDNKSRVWSLSVPGGINESINYGPLVQNRHLQTLDPVLSHLGDLETPYLFVPSDTGDILVFQALDGRLVRKLESPEGYKASRYACIVKGEPKTAVYYSGNGNGAITEWTALEQDTSDDEDNELVSATVGDYLN</sequence>
<dbReference type="EMBL" id="NDIQ01000022">
    <property type="protein sequence ID" value="PRT57033.1"/>
    <property type="molecule type" value="Genomic_DNA"/>
</dbReference>
<dbReference type="PANTHER" id="PTHR46202:SF1">
    <property type="entry name" value="DNA EXCISION REPAIR PROTEIN ERCC-8"/>
    <property type="match status" value="1"/>
</dbReference>
<dbReference type="OrthoDB" id="361494at2759"/>
<dbReference type="InterPro" id="IPR036322">
    <property type="entry name" value="WD40_repeat_dom_sf"/>
</dbReference>
<dbReference type="GO" id="GO:0006283">
    <property type="term" value="P:transcription-coupled nucleotide-excision repair"/>
    <property type="evidence" value="ECO:0007669"/>
    <property type="project" value="InterPro"/>
</dbReference>
<organism evidence="6 7">
    <name type="scientific">Wickerhamiella sorbophila</name>
    <dbReference type="NCBI Taxonomy" id="45607"/>
    <lineage>
        <taxon>Eukaryota</taxon>
        <taxon>Fungi</taxon>
        <taxon>Dikarya</taxon>
        <taxon>Ascomycota</taxon>
        <taxon>Saccharomycotina</taxon>
        <taxon>Dipodascomycetes</taxon>
        <taxon>Dipodascales</taxon>
        <taxon>Trichomonascaceae</taxon>
        <taxon>Wickerhamiella</taxon>
    </lineage>
</organism>
<dbReference type="GO" id="GO:0000109">
    <property type="term" value="C:nucleotide-excision repair complex"/>
    <property type="evidence" value="ECO:0007669"/>
    <property type="project" value="TreeGrafter"/>
</dbReference>
<feature type="repeat" description="WD" evidence="5">
    <location>
        <begin position="76"/>
        <end position="118"/>
    </location>
</feature>
<dbReference type="InterPro" id="IPR042238">
    <property type="entry name" value="Rad28/ERCC8/Ckn1/ATCSA-1"/>
</dbReference>
<dbReference type="Proteomes" id="UP000238350">
    <property type="component" value="Unassembled WGS sequence"/>
</dbReference>
<comment type="caution">
    <text evidence="6">The sequence shown here is derived from an EMBL/GenBank/DDBJ whole genome shotgun (WGS) entry which is preliminary data.</text>
</comment>
<dbReference type="InterPro" id="IPR020472">
    <property type="entry name" value="WD40_PAC1"/>
</dbReference>
<keyword evidence="2" id="KW-0677">Repeat</keyword>
<keyword evidence="4" id="KW-0234">DNA repair</keyword>
<dbReference type="SMART" id="SM00320">
    <property type="entry name" value="WD40"/>
    <property type="match status" value="5"/>
</dbReference>
<keyword evidence="7" id="KW-1185">Reference proteome</keyword>
<dbReference type="GO" id="GO:0000209">
    <property type="term" value="P:protein polyubiquitination"/>
    <property type="evidence" value="ECO:0007669"/>
    <property type="project" value="TreeGrafter"/>
</dbReference>
<feature type="repeat" description="WD" evidence="5">
    <location>
        <begin position="20"/>
        <end position="53"/>
    </location>
</feature>
<name>A0A2T0FPW2_9ASCO</name>
<evidence type="ECO:0000256" key="1">
    <source>
        <dbReference type="ARBA" id="ARBA00022574"/>
    </source>
</evidence>